<evidence type="ECO:0000256" key="4">
    <source>
        <dbReference type="ARBA" id="ARBA00022618"/>
    </source>
</evidence>
<keyword evidence="3" id="KW-0963">Cytoplasm</keyword>
<protein>
    <submittedName>
        <fullName evidence="9">DivIVA domain-containing protein</fullName>
    </submittedName>
</protein>
<dbReference type="InterPro" id="IPR019933">
    <property type="entry name" value="DivIVA_domain"/>
</dbReference>
<comment type="subcellular location">
    <subcellularLocation>
        <location evidence="1">Cytoplasm</location>
    </subcellularLocation>
</comment>
<evidence type="ECO:0000256" key="3">
    <source>
        <dbReference type="ARBA" id="ARBA00022490"/>
    </source>
</evidence>
<feature type="region of interest" description="Disordered" evidence="8">
    <location>
        <begin position="173"/>
        <end position="271"/>
    </location>
</feature>
<keyword evidence="5 7" id="KW-0175">Coiled coil</keyword>
<evidence type="ECO:0000256" key="7">
    <source>
        <dbReference type="SAM" id="Coils"/>
    </source>
</evidence>
<evidence type="ECO:0000313" key="10">
    <source>
        <dbReference type="Proteomes" id="UP001464378"/>
    </source>
</evidence>
<evidence type="ECO:0000256" key="5">
    <source>
        <dbReference type="ARBA" id="ARBA00023054"/>
    </source>
</evidence>
<dbReference type="Proteomes" id="UP001464378">
    <property type="component" value="Unassembled WGS sequence"/>
</dbReference>
<evidence type="ECO:0000256" key="8">
    <source>
        <dbReference type="SAM" id="MobiDB-lite"/>
    </source>
</evidence>
<evidence type="ECO:0000256" key="2">
    <source>
        <dbReference type="ARBA" id="ARBA00009008"/>
    </source>
</evidence>
<dbReference type="PANTHER" id="PTHR35794:SF2">
    <property type="entry name" value="CELL DIVISION PROTEIN DIVIVA"/>
    <property type="match status" value="1"/>
</dbReference>
<proteinExistence type="inferred from homology"/>
<comment type="caution">
    <text evidence="9">The sequence shown here is derived from an EMBL/GenBank/DDBJ whole genome shotgun (WGS) entry which is preliminary data.</text>
</comment>
<keyword evidence="6" id="KW-0131">Cell cycle</keyword>
<feature type="compositionally biased region" description="Basic and acidic residues" evidence="8">
    <location>
        <begin position="173"/>
        <end position="182"/>
    </location>
</feature>
<dbReference type="Gene3D" id="6.10.250.660">
    <property type="match status" value="1"/>
</dbReference>
<comment type="similarity">
    <text evidence="2">Belongs to the DivIVA family.</text>
</comment>
<dbReference type="PANTHER" id="PTHR35794">
    <property type="entry name" value="CELL DIVISION PROTEIN DIVIVA"/>
    <property type="match status" value="1"/>
</dbReference>
<sequence>MMTPQEVSQHAFAKASFGGYNMAMVDEFLDQLTEDYTALYKENALLKSKMKVLVEKVEEYRSTEEGMRKALLAAQRTADEIVREAEEKRDRLIGTAEGEARAKIDGLRQELENEQMRLNAAKESTAAYVAKLKELYQHEMDYLNSLSQMTAPAPSQTDQTARDIQSSMEKIVEEETGELPKVEDEEPQDEPEQDSGEDDSQEDGGLYAELLGMDRKDKEEQPEQPERREHRDHRGDRRARRRDEDEEDEDDSPTRRIDFSNLKFGKDYEIK</sequence>
<accession>A0ABV1E7S9</accession>
<dbReference type="InterPro" id="IPR007793">
    <property type="entry name" value="DivIVA_fam"/>
</dbReference>
<dbReference type="NCBIfam" id="TIGR03544">
    <property type="entry name" value="DivI1A_domain"/>
    <property type="match status" value="1"/>
</dbReference>
<dbReference type="Gene3D" id="1.20.5.2950">
    <property type="match status" value="1"/>
</dbReference>
<dbReference type="Pfam" id="PF05103">
    <property type="entry name" value="DivIVA"/>
    <property type="match status" value="1"/>
</dbReference>
<feature type="compositionally biased region" description="Acidic residues" evidence="8">
    <location>
        <begin position="183"/>
        <end position="202"/>
    </location>
</feature>
<keyword evidence="4" id="KW-0132">Cell division</keyword>
<evidence type="ECO:0000256" key="6">
    <source>
        <dbReference type="ARBA" id="ARBA00023306"/>
    </source>
</evidence>
<reference evidence="9 10" key="1">
    <citation type="submission" date="2024-03" db="EMBL/GenBank/DDBJ databases">
        <title>Human intestinal bacterial collection.</title>
        <authorList>
            <person name="Pauvert C."/>
            <person name="Hitch T.C.A."/>
            <person name="Clavel T."/>
        </authorList>
    </citation>
    <scope>NUCLEOTIDE SEQUENCE [LARGE SCALE GENOMIC DNA]</scope>
    <source>
        <strain evidence="9 10">CLA-AP-H29</strain>
    </source>
</reference>
<feature type="coiled-coil region" evidence="7">
    <location>
        <begin position="29"/>
        <end position="124"/>
    </location>
</feature>
<keyword evidence="10" id="KW-1185">Reference proteome</keyword>
<evidence type="ECO:0000256" key="1">
    <source>
        <dbReference type="ARBA" id="ARBA00004496"/>
    </source>
</evidence>
<name>A0ABV1E7S9_9FIRM</name>
<feature type="compositionally biased region" description="Basic and acidic residues" evidence="8">
    <location>
        <begin position="252"/>
        <end position="271"/>
    </location>
</feature>
<organism evidence="9 10">
    <name type="scientific">Pseudoflavonifractor intestinihominis</name>
    <dbReference type="NCBI Taxonomy" id="3133171"/>
    <lineage>
        <taxon>Bacteria</taxon>
        <taxon>Bacillati</taxon>
        <taxon>Bacillota</taxon>
        <taxon>Clostridia</taxon>
        <taxon>Eubacteriales</taxon>
        <taxon>Oscillospiraceae</taxon>
        <taxon>Pseudoflavonifractor</taxon>
    </lineage>
</organism>
<dbReference type="RefSeq" id="WP_349231607.1">
    <property type="nucleotide sequence ID" value="NZ_JBBMFK010000010.1"/>
</dbReference>
<gene>
    <name evidence="9" type="ORF">WMO64_07720</name>
</gene>
<feature type="compositionally biased region" description="Basic and acidic residues" evidence="8">
    <location>
        <begin position="212"/>
        <end position="235"/>
    </location>
</feature>
<evidence type="ECO:0000313" key="9">
    <source>
        <dbReference type="EMBL" id="MEQ2443356.1"/>
    </source>
</evidence>
<dbReference type="EMBL" id="JBBMFK010000010">
    <property type="protein sequence ID" value="MEQ2443356.1"/>
    <property type="molecule type" value="Genomic_DNA"/>
</dbReference>